<dbReference type="InterPro" id="IPR029044">
    <property type="entry name" value="Nucleotide-diphossugar_trans"/>
</dbReference>
<feature type="transmembrane region" description="Helical" evidence="8">
    <location>
        <begin position="326"/>
        <end position="350"/>
    </location>
</feature>
<keyword evidence="4" id="KW-0808">Transferase</keyword>
<feature type="domain" description="Glycosyltransferase 2-like" evidence="9">
    <location>
        <begin position="25"/>
        <end position="190"/>
    </location>
</feature>
<dbReference type="InterPro" id="IPR007267">
    <property type="entry name" value="GtrA_DPMS_TM"/>
</dbReference>
<comment type="subcellular location">
    <subcellularLocation>
        <location evidence="1">Membrane</location>
        <topology evidence="1">Multi-pass membrane protein</topology>
    </subcellularLocation>
</comment>
<dbReference type="GO" id="GO:0009247">
    <property type="term" value="P:glycolipid biosynthetic process"/>
    <property type="evidence" value="ECO:0007669"/>
    <property type="project" value="TreeGrafter"/>
</dbReference>
<evidence type="ECO:0000256" key="3">
    <source>
        <dbReference type="ARBA" id="ARBA00022676"/>
    </source>
</evidence>
<evidence type="ECO:0000256" key="1">
    <source>
        <dbReference type="ARBA" id="ARBA00004141"/>
    </source>
</evidence>
<evidence type="ECO:0000256" key="6">
    <source>
        <dbReference type="ARBA" id="ARBA00022989"/>
    </source>
</evidence>
<proteinExistence type="inferred from homology"/>
<reference evidence="11 12" key="1">
    <citation type="journal article" date="2021" name="Microorganisms">
        <title>Acidisoma silvae sp. nov. and Acidisomacellulosilytica sp. nov., Two Acidophilic Bacteria Isolated from Decaying Wood, Hydrolyzing Cellulose and Producing Poly-3-hydroxybutyrate.</title>
        <authorList>
            <person name="Mieszkin S."/>
            <person name="Pouder E."/>
            <person name="Uroz S."/>
            <person name="Simon-Colin C."/>
            <person name="Alain K."/>
        </authorList>
    </citation>
    <scope>NUCLEOTIDE SEQUENCE [LARGE SCALE GENOMIC DNA]</scope>
    <source>
        <strain evidence="11 12">HW T5.17</strain>
    </source>
</reference>
<dbReference type="Pfam" id="PF00535">
    <property type="entry name" value="Glycos_transf_2"/>
    <property type="match status" value="1"/>
</dbReference>
<dbReference type="CDD" id="cd06442">
    <property type="entry name" value="DPM1_like"/>
    <property type="match status" value="1"/>
</dbReference>
<feature type="transmembrane region" description="Helical" evidence="8">
    <location>
        <begin position="287"/>
        <end position="305"/>
    </location>
</feature>
<evidence type="ECO:0000313" key="12">
    <source>
        <dbReference type="Proteomes" id="UP000721844"/>
    </source>
</evidence>
<dbReference type="Proteomes" id="UP000721844">
    <property type="component" value="Unassembled WGS sequence"/>
</dbReference>
<feature type="transmembrane region" description="Helical" evidence="8">
    <location>
        <begin position="356"/>
        <end position="380"/>
    </location>
</feature>
<organism evidence="11 12">
    <name type="scientific">Acidisoma cellulosilyticum</name>
    <dbReference type="NCBI Taxonomy" id="2802395"/>
    <lineage>
        <taxon>Bacteria</taxon>
        <taxon>Pseudomonadati</taxon>
        <taxon>Pseudomonadota</taxon>
        <taxon>Alphaproteobacteria</taxon>
        <taxon>Acetobacterales</taxon>
        <taxon>Acidocellaceae</taxon>
        <taxon>Acidisoma</taxon>
    </lineage>
</organism>
<keyword evidence="5 8" id="KW-0812">Transmembrane</keyword>
<keyword evidence="3" id="KW-0328">Glycosyltransferase</keyword>
<dbReference type="Pfam" id="PF04138">
    <property type="entry name" value="GtrA_DPMS_TM"/>
    <property type="match status" value="1"/>
</dbReference>
<dbReference type="GO" id="GO:0016020">
    <property type="term" value="C:membrane"/>
    <property type="evidence" value="ECO:0007669"/>
    <property type="project" value="UniProtKB-SubCell"/>
</dbReference>
<dbReference type="GO" id="GO:0004582">
    <property type="term" value="F:dolichyl-phosphate beta-D-mannosyltransferase activity"/>
    <property type="evidence" value="ECO:0007669"/>
    <property type="project" value="InterPro"/>
</dbReference>
<evidence type="ECO:0000313" key="11">
    <source>
        <dbReference type="EMBL" id="MCB8879630.1"/>
    </source>
</evidence>
<accession>A0A964E2I0</accession>
<evidence type="ECO:0000256" key="8">
    <source>
        <dbReference type="SAM" id="Phobius"/>
    </source>
</evidence>
<evidence type="ECO:0000256" key="2">
    <source>
        <dbReference type="ARBA" id="ARBA00006739"/>
    </source>
</evidence>
<dbReference type="InterPro" id="IPR001173">
    <property type="entry name" value="Glyco_trans_2-like"/>
</dbReference>
<dbReference type="PANTHER" id="PTHR43398:SF1">
    <property type="entry name" value="DOLICHOL-PHOSPHATE MANNOSYLTRANSFERASE SUBUNIT 1"/>
    <property type="match status" value="1"/>
</dbReference>
<gene>
    <name evidence="11" type="ORF">ACELLULO517_05240</name>
</gene>
<evidence type="ECO:0000256" key="4">
    <source>
        <dbReference type="ARBA" id="ARBA00022679"/>
    </source>
</evidence>
<name>A0A964E2I0_9PROT</name>
<dbReference type="GO" id="GO:0000271">
    <property type="term" value="P:polysaccharide biosynthetic process"/>
    <property type="evidence" value="ECO:0007669"/>
    <property type="project" value="InterPro"/>
</dbReference>
<evidence type="ECO:0000259" key="9">
    <source>
        <dbReference type="Pfam" id="PF00535"/>
    </source>
</evidence>
<comment type="caution">
    <text evidence="11">The sequence shown here is derived from an EMBL/GenBank/DDBJ whole genome shotgun (WGS) entry which is preliminary data.</text>
</comment>
<dbReference type="EMBL" id="JAESVA010000002">
    <property type="protein sequence ID" value="MCB8879630.1"/>
    <property type="molecule type" value="Genomic_DNA"/>
</dbReference>
<dbReference type="InterPro" id="IPR039528">
    <property type="entry name" value="DPM1-like"/>
</dbReference>
<keyword evidence="6 8" id="KW-1133">Transmembrane helix</keyword>
<dbReference type="SUPFAM" id="SSF53448">
    <property type="entry name" value="Nucleotide-diphospho-sugar transferases"/>
    <property type="match status" value="1"/>
</dbReference>
<sequence length="383" mass="41463">MVEEPKSAPDLAEAPVLRRVSAELSIVVPCYKERPNVRPMVERIGAALPGVEWEVIFVDDNSPDGTADEARALGRINPRVRCIKRIGRRGLSTAVIEGALSSSADFVAVMDGDLQHDQTILPAMLAQLRANQADVVIGSRHVDGGSSDGLSSAMRHRISNAGISVAQYFLPMRITDPMSGFFMMPRSRFETIAPRLSGQGFKILLDLILSAPEPQQLRVKEIPCQFHRREAGESKLDALVMIQFASLLLDKGLRGYVPMRFVAFGLVGTLGMIVNLAALWAGESVGLTFVAAEIIATIIAMLFNFQLNNRLTYRTHRLRGPRLIRGLILFMLVCGLGAIANVGIATALFSSGSHNGFAAAAIGAAIGVVWNYAVSSTLVWRTV</sequence>
<protein>
    <submittedName>
        <fullName evidence="11">Glycosyltransferase family 2 protein</fullName>
    </submittedName>
</protein>
<feature type="domain" description="GtrA/DPMS transmembrane" evidence="10">
    <location>
        <begin position="264"/>
        <end position="380"/>
    </location>
</feature>
<feature type="transmembrane region" description="Helical" evidence="8">
    <location>
        <begin position="261"/>
        <end position="281"/>
    </location>
</feature>
<dbReference type="Gene3D" id="3.90.550.10">
    <property type="entry name" value="Spore Coat Polysaccharide Biosynthesis Protein SpsA, Chain A"/>
    <property type="match status" value="1"/>
</dbReference>
<keyword evidence="12" id="KW-1185">Reference proteome</keyword>
<evidence type="ECO:0000256" key="7">
    <source>
        <dbReference type="ARBA" id="ARBA00023136"/>
    </source>
</evidence>
<keyword evidence="7 8" id="KW-0472">Membrane</keyword>
<dbReference type="AlphaFoldDB" id="A0A964E2I0"/>
<comment type="similarity">
    <text evidence="2">Belongs to the glycosyltransferase 2 family.</text>
</comment>
<dbReference type="PANTHER" id="PTHR43398">
    <property type="entry name" value="DOLICHOL-PHOSPHATE MANNOSYLTRANSFERASE SUBUNIT 1"/>
    <property type="match status" value="1"/>
</dbReference>
<evidence type="ECO:0000256" key="5">
    <source>
        <dbReference type="ARBA" id="ARBA00022692"/>
    </source>
</evidence>
<evidence type="ECO:0000259" key="10">
    <source>
        <dbReference type="Pfam" id="PF04138"/>
    </source>
</evidence>